<comment type="subcellular location">
    <subcellularLocation>
        <location evidence="1">Endosome</location>
    </subcellularLocation>
</comment>
<proteinExistence type="inferred from homology"/>
<evidence type="ECO:0000313" key="8">
    <source>
        <dbReference type="EMBL" id="ETO10038.1"/>
    </source>
</evidence>
<dbReference type="InterPro" id="IPR037202">
    <property type="entry name" value="ESCRT_assembly_dom"/>
</dbReference>
<dbReference type="GO" id="GO:0043162">
    <property type="term" value="P:ubiquitin-dependent protein catabolic process via the multivesicular body sorting pathway"/>
    <property type="evidence" value="ECO:0007669"/>
    <property type="project" value="TreeGrafter"/>
</dbReference>
<reference evidence="8 9" key="1">
    <citation type="journal article" date="2013" name="Curr. Biol.">
        <title>The Genome of the Foraminiferan Reticulomyxa filosa.</title>
        <authorList>
            <person name="Glockner G."/>
            <person name="Hulsmann N."/>
            <person name="Schleicher M."/>
            <person name="Noegel A.A."/>
            <person name="Eichinger L."/>
            <person name="Gallinger C."/>
            <person name="Pawlowski J."/>
            <person name="Sierra R."/>
            <person name="Euteneuer U."/>
            <person name="Pillet L."/>
            <person name="Moustafa A."/>
            <person name="Platzer M."/>
            <person name="Groth M."/>
            <person name="Szafranski K."/>
            <person name="Schliwa M."/>
        </authorList>
    </citation>
    <scope>NUCLEOTIDE SEQUENCE [LARGE SCALE GENOMIC DNA]</scope>
</reference>
<evidence type="ECO:0000256" key="6">
    <source>
        <dbReference type="SAM" id="Phobius"/>
    </source>
</evidence>
<keyword evidence="4" id="KW-0967">Endosome</keyword>
<accession>X6M7T1</accession>
<dbReference type="InterPro" id="IPR009851">
    <property type="entry name" value="Mod_r"/>
</dbReference>
<keyword evidence="6" id="KW-1133">Transmembrane helix</keyword>
<feature type="domain" description="VPS37 C-terminal" evidence="7">
    <location>
        <begin position="101"/>
        <end position="153"/>
    </location>
</feature>
<feature type="transmembrane region" description="Helical" evidence="6">
    <location>
        <begin position="76"/>
        <end position="100"/>
    </location>
</feature>
<evidence type="ECO:0000256" key="3">
    <source>
        <dbReference type="ARBA" id="ARBA00022448"/>
    </source>
</evidence>
<evidence type="ECO:0000256" key="1">
    <source>
        <dbReference type="ARBA" id="ARBA00004177"/>
    </source>
</evidence>
<dbReference type="SUPFAM" id="SSF140111">
    <property type="entry name" value="Endosomal sorting complex assembly domain"/>
    <property type="match status" value="1"/>
</dbReference>
<evidence type="ECO:0000313" key="9">
    <source>
        <dbReference type="Proteomes" id="UP000023152"/>
    </source>
</evidence>
<feature type="transmembrane region" description="Helical" evidence="6">
    <location>
        <begin position="177"/>
        <end position="196"/>
    </location>
</feature>
<dbReference type="PANTHER" id="PTHR13678">
    <property type="entry name" value="VACUOLAR PROTEIN SORTING-ASSOCIATED PROTEIN 37"/>
    <property type="match status" value="1"/>
</dbReference>
<dbReference type="GO" id="GO:0000813">
    <property type="term" value="C:ESCRT I complex"/>
    <property type="evidence" value="ECO:0007669"/>
    <property type="project" value="TreeGrafter"/>
</dbReference>
<dbReference type="GO" id="GO:0006612">
    <property type="term" value="P:protein targeting to membrane"/>
    <property type="evidence" value="ECO:0007669"/>
    <property type="project" value="TreeGrafter"/>
</dbReference>
<evidence type="ECO:0000256" key="2">
    <source>
        <dbReference type="ARBA" id="ARBA00007617"/>
    </source>
</evidence>
<evidence type="ECO:0000256" key="4">
    <source>
        <dbReference type="ARBA" id="ARBA00022753"/>
    </source>
</evidence>
<feature type="transmembrane region" description="Helical" evidence="6">
    <location>
        <begin position="208"/>
        <end position="227"/>
    </location>
</feature>
<keyword evidence="9" id="KW-1185">Reference proteome</keyword>
<sequence>MKELLKDELAMQEFAFQTAAGIREMRNASEEALLTTAKVDVIITDTKKLREEVDELSQKFVALKEQQHKLMQVQKCVLRLSFLSALFFFFFFALLGFAIINYSPQRILEEFDNAMNKIDTQCDELKKKFAEKEVTEVQFVKGYAELRNLYHSLGTKKEKYAMFYANYLQDNILLKNSAININVLHNFFIFVFLQLLKNEKIRITISYLVDFFVAILNLLKTCVYHILP</sequence>
<evidence type="ECO:0000256" key="5">
    <source>
        <dbReference type="ARBA" id="ARBA00022927"/>
    </source>
</evidence>
<keyword evidence="5" id="KW-0653">Protein transport</keyword>
<dbReference type="Proteomes" id="UP000023152">
    <property type="component" value="Unassembled WGS sequence"/>
</dbReference>
<name>X6M7T1_RETFI</name>
<dbReference type="Pfam" id="PF07200">
    <property type="entry name" value="Mod_r"/>
    <property type="match status" value="1"/>
</dbReference>
<dbReference type="InterPro" id="IPR029012">
    <property type="entry name" value="Helix_hairpin_bin_sf"/>
</dbReference>
<organism evidence="8 9">
    <name type="scientific">Reticulomyxa filosa</name>
    <dbReference type="NCBI Taxonomy" id="46433"/>
    <lineage>
        <taxon>Eukaryota</taxon>
        <taxon>Sar</taxon>
        <taxon>Rhizaria</taxon>
        <taxon>Retaria</taxon>
        <taxon>Foraminifera</taxon>
        <taxon>Monothalamids</taxon>
        <taxon>Reticulomyxidae</taxon>
        <taxon>Reticulomyxa</taxon>
    </lineage>
</organism>
<keyword evidence="6" id="KW-0472">Membrane</keyword>
<comment type="caution">
    <text evidence="8">The sequence shown here is derived from an EMBL/GenBank/DDBJ whole genome shotgun (WGS) entry which is preliminary data.</text>
</comment>
<keyword evidence="3" id="KW-0813">Transport</keyword>
<comment type="similarity">
    <text evidence="2">Belongs to the VPS37 family.</text>
</comment>
<evidence type="ECO:0000259" key="7">
    <source>
        <dbReference type="Pfam" id="PF07200"/>
    </source>
</evidence>
<dbReference type="PANTHER" id="PTHR13678:SF2">
    <property type="entry name" value="VACUOLAR PROTEIN SORTING-ASSOCIATED PROTEIN 37A"/>
    <property type="match status" value="1"/>
</dbReference>
<gene>
    <name evidence="8" type="ORF">RFI_27338</name>
</gene>
<dbReference type="Gene3D" id="1.10.287.660">
    <property type="entry name" value="Helix hairpin bin"/>
    <property type="match status" value="1"/>
</dbReference>
<dbReference type="EMBL" id="ASPP01023699">
    <property type="protein sequence ID" value="ETO10038.1"/>
    <property type="molecule type" value="Genomic_DNA"/>
</dbReference>
<keyword evidence="6" id="KW-0812">Transmembrane</keyword>
<protein>
    <recommendedName>
        <fullName evidence="7">VPS37 C-terminal domain-containing protein</fullName>
    </recommendedName>
</protein>
<dbReference type="AlphaFoldDB" id="X6M7T1"/>
<dbReference type="GO" id="GO:0006623">
    <property type="term" value="P:protein targeting to vacuole"/>
    <property type="evidence" value="ECO:0007669"/>
    <property type="project" value="TreeGrafter"/>
</dbReference>